<dbReference type="SUPFAM" id="SSF52833">
    <property type="entry name" value="Thioredoxin-like"/>
    <property type="match status" value="1"/>
</dbReference>
<evidence type="ECO:0000256" key="4">
    <source>
        <dbReference type="PIRSR" id="PIRSR006386-1"/>
    </source>
</evidence>
<comment type="catalytic activity">
    <reaction evidence="2">
        <text>RX + glutathione = an S-substituted glutathione + a halide anion + H(+)</text>
        <dbReference type="Rhea" id="RHEA:16437"/>
        <dbReference type="ChEBI" id="CHEBI:15378"/>
        <dbReference type="ChEBI" id="CHEBI:16042"/>
        <dbReference type="ChEBI" id="CHEBI:17792"/>
        <dbReference type="ChEBI" id="CHEBI:57925"/>
        <dbReference type="ChEBI" id="CHEBI:90779"/>
        <dbReference type="EC" id="2.5.1.18"/>
    </reaction>
</comment>
<dbReference type="InterPro" id="IPR036249">
    <property type="entry name" value="Thioredoxin-like_sf"/>
</dbReference>
<dbReference type="InterPro" id="IPR001853">
    <property type="entry name" value="DSBA-like_thioredoxin_dom"/>
</dbReference>
<dbReference type="PANTHER" id="PTHR42943">
    <property type="entry name" value="GLUTATHIONE S-TRANSFERASE KAPPA"/>
    <property type="match status" value="1"/>
</dbReference>
<reference evidence="6 7" key="1">
    <citation type="submission" date="2019-10" db="EMBL/GenBank/DDBJ databases">
        <title>Glaciimonas soli sp. nov., a psychrophilic bacterium isolated from the forest soil of a high elevation mountain in Taiwan.</title>
        <authorList>
            <person name="Wang L.-T."/>
            <person name="Shieh W.Y."/>
        </authorList>
    </citation>
    <scope>NUCLEOTIDE SEQUENCE [LARGE SCALE GENOMIC DNA]</scope>
    <source>
        <strain evidence="6 7">GS1</strain>
    </source>
</reference>
<dbReference type="GO" id="GO:0005737">
    <property type="term" value="C:cytoplasm"/>
    <property type="evidence" value="ECO:0007669"/>
    <property type="project" value="UniProtKB-ARBA"/>
</dbReference>
<feature type="active site" description="Nucleophile" evidence="4">
    <location>
        <position position="14"/>
    </location>
</feature>
<dbReference type="GO" id="GO:0004602">
    <property type="term" value="F:glutathione peroxidase activity"/>
    <property type="evidence" value="ECO:0007669"/>
    <property type="project" value="TreeGrafter"/>
</dbReference>
<keyword evidence="7" id="KW-1185">Reference proteome</keyword>
<dbReference type="InterPro" id="IPR014440">
    <property type="entry name" value="HCCAis_GSTk"/>
</dbReference>
<comment type="caution">
    <text evidence="6">The sequence shown here is derived from an EMBL/GenBank/DDBJ whole genome shotgun (WGS) entry which is preliminary data.</text>
</comment>
<evidence type="ECO:0000313" key="7">
    <source>
        <dbReference type="Proteomes" id="UP000451565"/>
    </source>
</evidence>
<dbReference type="Gene3D" id="3.40.30.10">
    <property type="entry name" value="Glutaredoxin"/>
    <property type="match status" value="1"/>
</dbReference>
<dbReference type="RefSeq" id="WP_153234341.1">
    <property type="nucleotide sequence ID" value="NZ_WINI01000004.1"/>
</dbReference>
<organism evidence="6 7">
    <name type="scientific">Glaciimonas soli</name>
    <dbReference type="NCBI Taxonomy" id="2590999"/>
    <lineage>
        <taxon>Bacteria</taxon>
        <taxon>Pseudomonadati</taxon>
        <taxon>Pseudomonadota</taxon>
        <taxon>Betaproteobacteria</taxon>
        <taxon>Burkholderiales</taxon>
        <taxon>Oxalobacteraceae</taxon>
        <taxon>Glaciimonas</taxon>
    </lineage>
</organism>
<dbReference type="PANTHER" id="PTHR42943:SF2">
    <property type="entry name" value="GLUTATHIONE S-TRANSFERASE KAPPA 1"/>
    <property type="match status" value="1"/>
</dbReference>
<dbReference type="PIRSF" id="PIRSF006386">
    <property type="entry name" value="HCCAis_GSTk"/>
    <property type="match status" value="1"/>
</dbReference>
<proteinExistence type="inferred from homology"/>
<dbReference type="Pfam" id="PF01323">
    <property type="entry name" value="DSBA"/>
    <property type="match status" value="1"/>
</dbReference>
<comment type="catalytic activity">
    <reaction evidence="3">
        <text>2-hydroxychromene-2-carboxylate = (3E)-4-(2-hydroxyphenyl)-2-oxobut-3-enoate</text>
        <dbReference type="Rhea" id="RHEA:27401"/>
        <dbReference type="ChEBI" id="CHEBI:59350"/>
        <dbReference type="ChEBI" id="CHEBI:59353"/>
        <dbReference type="EC" id="5.99.1.4"/>
    </reaction>
</comment>
<comment type="similarity">
    <text evidence="3">Belongs to the GST superfamily. NadH family.</text>
</comment>
<evidence type="ECO:0000256" key="1">
    <source>
        <dbReference type="ARBA" id="ARBA00022679"/>
    </source>
</evidence>
<accession>A0A843YTY1</accession>
<evidence type="ECO:0000256" key="3">
    <source>
        <dbReference type="PIRNR" id="PIRNR006386"/>
    </source>
</evidence>
<keyword evidence="1" id="KW-0808">Transferase</keyword>
<dbReference type="GO" id="GO:0006749">
    <property type="term" value="P:glutathione metabolic process"/>
    <property type="evidence" value="ECO:0007669"/>
    <property type="project" value="TreeGrafter"/>
</dbReference>
<dbReference type="CDD" id="cd03022">
    <property type="entry name" value="DsbA_HCCA_Iso"/>
    <property type="match status" value="1"/>
</dbReference>
<dbReference type="Proteomes" id="UP000451565">
    <property type="component" value="Unassembled WGS sequence"/>
</dbReference>
<protein>
    <recommendedName>
        <fullName evidence="3">2-hydroxychromene-2-carboxylate isomerase</fullName>
        <ecNumber evidence="3">5.99.1.4</ecNumber>
    </recommendedName>
</protein>
<evidence type="ECO:0000259" key="5">
    <source>
        <dbReference type="Pfam" id="PF01323"/>
    </source>
</evidence>
<gene>
    <name evidence="6" type="ORF">GEV47_08460</name>
</gene>
<dbReference type="GO" id="GO:0018845">
    <property type="term" value="F:2-hydroxychromene-2-carboxylate isomerase activity"/>
    <property type="evidence" value="ECO:0007669"/>
    <property type="project" value="UniProtKB-UniRule"/>
</dbReference>
<dbReference type="InterPro" id="IPR051924">
    <property type="entry name" value="GST_Kappa/NadH"/>
</dbReference>
<dbReference type="GO" id="GO:0004364">
    <property type="term" value="F:glutathione transferase activity"/>
    <property type="evidence" value="ECO:0007669"/>
    <property type="project" value="UniProtKB-EC"/>
</dbReference>
<keyword evidence="3 6" id="KW-0413">Isomerase</keyword>
<dbReference type="FunFam" id="3.40.30.10:FF:000096">
    <property type="entry name" value="Glutathione S-transferase kappa"/>
    <property type="match status" value="1"/>
</dbReference>
<sequence length="198" mass="22285">MTNKTLEFYFDVGSPTTYLAWTQMSRIQAATGAQIDRKPLLLGGVFKATGNGSPALVPAKAMHMITDLQRFARRYQVPFNYNPHFPIDTLQLMRMIVAVQMHQPDRFMGFTDLIFRGMWIDQLNLGKAEVVADMLVKAGFNPEEIFAMSTNQAVKDQLKANTEEAIKRGAFGAPTFFVGEEMFFGQDRLDFVLDALST</sequence>
<dbReference type="OrthoDB" id="8560325at2"/>
<evidence type="ECO:0000256" key="2">
    <source>
        <dbReference type="ARBA" id="ARBA00047960"/>
    </source>
</evidence>
<name>A0A843YTY1_9BURK</name>
<dbReference type="EMBL" id="WINI01000004">
    <property type="protein sequence ID" value="MQR00712.1"/>
    <property type="molecule type" value="Genomic_DNA"/>
</dbReference>
<dbReference type="AlphaFoldDB" id="A0A843YTY1"/>
<feature type="domain" description="DSBA-like thioredoxin" evidence="5">
    <location>
        <begin position="5"/>
        <end position="196"/>
    </location>
</feature>
<evidence type="ECO:0000313" key="6">
    <source>
        <dbReference type="EMBL" id="MQR00712.1"/>
    </source>
</evidence>
<dbReference type="InterPro" id="IPR044087">
    <property type="entry name" value="NahD-like"/>
</dbReference>
<dbReference type="EC" id="5.99.1.4" evidence="3"/>
<dbReference type="GO" id="GO:1901170">
    <property type="term" value="P:naphthalene catabolic process"/>
    <property type="evidence" value="ECO:0007669"/>
    <property type="project" value="InterPro"/>
</dbReference>